<dbReference type="InterPro" id="IPR000014">
    <property type="entry name" value="PAS"/>
</dbReference>
<dbReference type="NCBIfam" id="TIGR00229">
    <property type="entry name" value="sensory_box"/>
    <property type="match status" value="1"/>
</dbReference>
<dbReference type="PANTHER" id="PTHR43304:SF1">
    <property type="entry name" value="PAC DOMAIN-CONTAINING PROTEIN"/>
    <property type="match status" value="1"/>
</dbReference>
<evidence type="ECO:0000259" key="7">
    <source>
        <dbReference type="PROSITE" id="PS50113"/>
    </source>
</evidence>
<dbReference type="EMBL" id="VMRJ01000004">
    <property type="protein sequence ID" value="TVT39230.1"/>
    <property type="molecule type" value="Genomic_DNA"/>
</dbReference>
<evidence type="ECO:0000259" key="6">
    <source>
        <dbReference type="PROSITE" id="PS50112"/>
    </source>
</evidence>
<dbReference type="Proteomes" id="UP000317624">
    <property type="component" value="Unassembled WGS sequence"/>
</dbReference>
<proteinExistence type="predicted"/>
<dbReference type="PROSITE" id="PS50113">
    <property type="entry name" value="PAC"/>
    <property type="match status" value="1"/>
</dbReference>
<evidence type="ECO:0000313" key="9">
    <source>
        <dbReference type="Proteomes" id="UP000317624"/>
    </source>
</evidence>
<comment type="catalytic activity">
    <reaction evidence="1">
        <text>ATP + protein L-histidine = ADP + protein N-phospho-L-histidine.</text>
        <dbReference type="EC" id="2.7.13.3"/>
    </reaction>
</comment>
<reference evidence="8 9" key="1">
    <citation type="submission" date="2019-07" db="EMBL/GenBank/DDBJ databases">
        <title>Hymenobacter sp. straun FUR1 Genome sequencing and assembly.</title>
        <authorList>
            <person name="Chhetri G."/>
        </authorList>
    </citation>
    <scope>NUCLEOTIDE SEQUENCE [LARGE SCALE GENOMIC DNA]</scope>
    <source>
        <strain evidence="8 9">Fur1</strain>
    </source>
</reference>
<dbReference type="OrthoDB" id="23692at2"/>
<evidence type="ECO:0000256" key="4">
    <source>
        <dbReference type="ARBA" id="ARBA00022679"/>
    </source>
</evidence>
<dbReference type="PROSITE" id="PS50112">
    <property type="entry name" value="PAS"/>
    <property type="match status" value="1"/>
</dbReference>
<organism evidence="8 9">
    <name type="scientific">Hymenobacter setariae</name>
    <dbReference type="NCBI Taxonomy" id="2594794"/>
    <lineage>
        <taxon>Bacteria</taxon>
        <taxon>Pseudomonadati</taxon>
        <taxon>Bacteroidota</taxon>
        <taxon>Cytophagia</taxon>
        <taxon>Cytophagales</taxon>
        <taxon>Hymenobacteraceae</taxon>
        <taxon>Hymenobacter</taxon>
    </lineage>
</organism>
<gene>
    <name evidence="8" type="ORF">FNT36_16365</name>
</gene>
<keyword evidence="4" id="KW-0808">Transferase</keyword>
<dbReference type="SMART" id="SM00091">
    <property type="entry name" value="PAS"/>
    <property type="match status" value="1"/>
</dbReference>
<evidence type="ECO:0000313" key="8">
    <source>
        <dbReference type="EMBL" id="TVT39230.1"/>
    </source>
</evidence>
<keyword evidence="3" id="KW-0597">Phosphoprotein</keyword>
<protein>
    <recommendedName>
        <fullName evidence="2">histidine kinase</fullName>
        <ecNumber evidence="2">2.7.13.3</ecNumber>
    </recommendedName>
</protein>
<dbReference type="Pfam" id="PF08447">
    <property type="entry name" value="PAS_3"/>
    <property type="match status" value="1"/>
</dbReference>
<accession>A0A558BRU1</accession>
<dbReference type="RefSeq" id="WP_144849886.1">
    <property type="nucleotide sequence ID" value="NZ_VMRJ01000004.1"/>
</dbReference>
<comment type="caution">
    <text evidence="8">The sequence shown here is derived from an EMBL/GenBank/DDBJ whole genome shotgun (WGS) entry which is preliminary data.</text>
</comment>
<evidence type="ECO:0000256" key="5">
    <source>
        <dbReference type="ARBA" id="ARBA00022777"/>
    </source>
</evidence>
<dbReference type="InterPro" id="IPR035965">
    <property type="entry name" value="PAS-like_dom_sf"/>
</dbReference>
<evidence type="ECO:0000256" key="2">
    <source>
        <dbReference type="ARBA" id="ARBA00012438"/>
    </source>
</evidence>
<dbReference type="AlphaFoldDB" id="A0A558BRU1"/>
<dbReference type="EC" id="2.7.13.3" evidence="2"/>
<dbReference type="InterPro" id="IPR052162">
    <property type="entry name" value="Sensor_kinase/Photoreceptor"/>
</dbReference>
<sequence length="180" mass="20231">MPLTTSDFTSFERLQTAVDAAGVGTWDYDLVANTLEWSPRCKELFGVPVDAAVTYADFVELVHPDDRAATVAAVEQAFDPAGSGSYDIEYRTRWQLPGQPLVWAKATGRAFFDEARTKVYRFIGTISDVTPMRQMQEQLTRSYQDLEVKVTFRNLELEREVQQLRAKLAALTPTAQEASN</sequence>
<keyword evidence="5" id="KW-0418">Kinase</keyword>
<feature type="domain" description="PAS" evidence="6">
    <location>
        <begin position="10"/>
        <end position="81"/>
    </location>
</feature>
<evidence type="ECO:0000256" key="1">
    <source>
        <dbReference type="ARBA" id="ARBA00000085"/>
    </source>
</evidence>
<dbReference type="InterPro" id="IPR013655">
    <property type="entry name" value="PAS_fold_3"/>
</dbReference>
<dbReference type="CDD" id="cd00130">
    <property type="entry name" value="PAS"/>
    <property type="match status" value="1"/>
</dbReference>
<dbReference type="SUPFAM" id="SSF55785">
    <property type="entry name" value="PYP-like sensor domain (PAS domain)"/>
    <property type="match status" value="1"/>
</dbReference>
<dbReference type="PANTHER" id="PTHR43304">
    <property type="entry name" value="PHYTOCHROME-LIKE PROTEIN CPH1"/>
    <property type="match status" value="1"/>
</dbReference>
<name>A0A558BRU1_9BACT</name>
<keyword evidence="9" id="KW-1185">Reference proteome</keyword>
<dbReference type="GO" id="GO:0004673">
    <property type="term" value="F:protein histidine kinase activity"/>
    <property type="evidence" value="ECO:0007669"/>
    <property type="project" value="UniProtKB-EC"/>
</dbReference>
<dbReference type="Gene3D" id="3.30.450.20">
    <property type="entry name" value="PAS domain"/>
    <property type="match status" value="1"/>
</dbReference>
<dbReference type="InterPro" id="IPR000700">
    <property type="entry name" value="PAS-assoc_C"/>
</dbReference>
<evidence type="ECO:0000256" key="3">
    <source>
        <dbReference type="ARBA" id="ARBA00022553"/>
    </source>
</evidence>
<feature type="domain" description="PAC" evidence="7">
    <location>
        <begin position="86"/>
        <end position="141"/>
    </location>
</feature>